<dbReference type="AlphaFoldDB" id="A0A6C2YJ17"/>
<keyword evidence="3" id="KW-0328">Glycosyltransferase</keyword>
<feature type="transmembrane region" description="Helical" evidence="8">
    <location>
        <begin position="147"/>
        <end position="162"/>
    </location>
</feature>
<dbReference type="InParanoid" id="A0A6C2YJ17"/>
<feature type="transmembrane region" description="Helical" evidence="8">
    <location>
        <begin position="313"/>
        <end position="333"/>
    </location>
</feature>
<evidence type="ECO:0000256" key="7">
    <source>
        <dbReference type="ARBA" id="ARBA00023136"/>
    </source>
</evidence>
<evidence type="ECO:0000256" key="6">
    <source>
        <dbReference type="ARBA" id="ARBA00022989"/>
    </source>
</evidence>
<keyword evidence="4" id="KW-0808">Transferase</keyword>
<feature type="transmembrane region" description="Helical" evidence="8">
    <location>
        <begin position="232"/>
        <end position="260"/>
    </location>
</feature>
<evidence type="ECO:0000256" key="4">
    <source>
        <dbReference type="ARBA" id="ARBA00022679"/>
    </source>
</evidence>
<evidence type="ECO:0000313" key="11">
    <source>
        <dbReference type="Proteomes" id="UP000464378"/>
    </source>
</evidence>
<feature type="transmembrane region" description="Helical" evidence="8">
    <location>
        <begin position="281"/>
        <end position="301"/>
    </location>
</feature>
<gene>
    <name evidence="10" type="ORF">GMBLW1_25540</name>
</gene>
<accession>A0A6C2YJ17</accession>
<evidence type="ECO:0000256" key="5">
    <source>
        <dbReference type="ARBA" id="ARBA00022692"/>
    </source>
</evidence>
<evidence type="ECO:0000313" key="10">
    <source>
        <dbReference type="EMBL" id="VIP01406.1"/>
    </source>
</evidence>
<dbReference type="InterPro" id="IPR038731">
    <property type="entry name" value="RgtA/B/C-like"/>
</dbReference>
<evidence type="ECO:0000256" key="2">
    <source>
        <dbReference type="ARBA" id="ARBA00022475"/>
    </source>
</evidence>
<comment type="subcellular location">
    <subcellularLocation>
        <location evidence="1">Cell membrane</location>
        <topology evidence="1">Multi-pass membrane protein</topology>
    </subcellularLocation>
</comment>
<feature type="transmembrane region" description="Helical" evidence="8">
    <location>
        <begin position="51"/>
        <end position="68"/>
    </location>
</feature>
<keyword evidence="11" id="KW-1185">Reference proteome</keyword>
<dbReference type="RefSeq" id="WP_162656614.1">
    <property type="nucleotide sequence ID" value="NZ_LR593887.1"/>
</dbReference>
<evidence type="ECO:0000256" key="8">
    <source>
        <dbReference type="SAM" id="Phobius"/>
    </source>
</evidence>
<organism evidence="10">
    <name type="scientific">Tuwongella immobilis</name>
    <dbReference type="NCBI Taxonomy" id="692036"/>
    <lineage>
        <taxon>Bacteria</taxon>
        <taxon>Pseudomonadati</taxon>
        <taxon>Planctomycetota</taxon>
        <taxon>Planctomycetia</taxon>
        <taxon>Gemmatales</taxon>
        <taxon>Gemmataceae</taxon>
        <taxon>Tuwongella</taxon>
    </lineage>
</organism>
<dbReference type="Pfam" id="PF13231">
    <property type="entry name" value="PMT_2"/>
    <property type="match status" value="1"/>
</dbReference>
<dbReference type="GO" id="GO:0005886">
    <property type="term" value="C:plasma membrane"/>
    <property type="evidence" value="ECO:0007669"/>
    <property type="project" value="UniProtKB-SubCell"/>
</dbReference>
<evidence type="ECO:0000256" key="1">
    <source>
        <dbReference type="ARBA" id="ARBA00004651"/>
    </source>
</evidence>
<proteinExistence type="predicted"/>
<dbReference type="KEGG" id="tim:GMBLW1_25540"/>
<name>A0A6C2YJ17_9BACT</name>
<dbReference type="EMBL" id="LR593887">
    <property type="protein sequence ID" value="VTR98310.1"/>
    <property type="molecule type" value="Genomic_DNA"/>
</dbReference>
<feature type="domain" description="Glycosyltransferase RgtA/B/C/D-like" evidence="9">
    <location>
        <begin position="48"/>
        <end position="210"/>
    </location>
</feature>
<evidence type="ECO:0000259" key="9">
    <source>
        <dbReference type="Pfam" id="PF13231"/>
    </source>
</evidence>
<keyword evidence="5 8" id="KW-0812">Transmembrane</keyword>
<dbReference type="PANTHER" id="PTHR33908">
    <property type="entry name" value="MANNOSYLTRANSFERASE YKCB-RELATED"/>
    <property type="match status" value="1"/>
</dbReference>
<keyword evidence="6 8" id="KW-1133">Transmembrane helix</keyword>
<sequence>MTRRLWLILAVVLAAHGLIRLAIGPALESDDADLAVFTQSWEWGFSEQPPLFSWIVGLMTPIFGVNLATLTLVRMLMLAGMLLAIGRLARVLAPQQSDAPARLILALMLIPNFSWHALIFLTHSILAVTFSILILKQVLHLRQNRSWGGYLILGLLVGLGGLSKYTVLPVVLAAMLASLGDAASRRALIDRRMLLAILLAGGIITPHLLWLREHWESVWSTLSGKAMHSSQWNLLAVLRGCGHFVLQWLLILLPMGGLLAMAFRDGRWRGIWRPATEVDAWMLRVLAAGAVIFGLQIVILGADKLHERWYQPFVVMLPMVVIARISPSAWTAIRERRYRQTMLVMFGLLTIARLSQVAIGDTLPGSAPKRFPIRADYRPVALELSREQAIEFPTAGLILASERQIAGNLRVQLPMWWVACRSHLVYTPPLPDDWQLLPLIAVWRADEGESMPKTLRLLGGAKLDSVLHPIGPIHAIDAGSEAAPVPLRWVRLQARWRDDSPMID</sequence>
<dbReference type="GO" id="GO:0009103">
    <property type="term" value="P:lipopolysaccharide biosynthetic process"/>
    <property type="evidence" value="ECO:0007669"/>
    <property type="project" value="UniProtKB-ARBA"/>
</dbReference>
<dbReference type="PANTHER" id="PTHR33908:SF11">
    <property type="entry name" value="MEMBRANE PROTEIN"/>
    <property type="match status" value="1"/>
</dbReference>
<dbReference type="GO" id="GO:0016763">
    <property type="term" value="F:pentosyltransferase activity"/>
    <property type="evidence" value="ECO:0007669"/>
    <property type="project" value="TreeGrafter"/>
</dbReference>
<dbReference type="Proteomes" id="UP000464378">
    <property type="component" value="Chromosome"/>
</dbReference>
<reference evidence="10" key="1">
    <citation type="submission" date="2019-04" db="EMBL/GenBank/DDBJ databases">
        <authorList>
            <consortium name="Science for Life Laboratories"/>
        </authorList>
    </citation>
    <scope>NUCLEOTIDE SEQUENCE</scope>
    <source>
        <strain evidence="10">MBLW1</strain>
    </source>
</reference>
<protein>
    <recommendedName>
        <fullName evidence="9">Glycosyltransferase RgtA/B/C/D-like domain-containing protein</fullName>
    </recommendedName>
</protein>
<dbReference type="EMBL" id="LR586016">
    <property type="protein sequence ID" value="VIP01406.1"/>
    <property type="molecule type" value="Genomic_DNA"/>
</dbReference>
<keyword evidence="2" id="KW-1003">Cell membrane</keyword>
<keyword evidence="7 8" id="KW-0472">Membrane</keyword>
<dbReference type="InterPro" id="IPR050297">
    <property type="entry name" value="LipidA_mod_glycosyltrf_83"/>
</dbReference>
<evidence type="ECO:0000256" key="3">
    <source>
        <dbReference type="ARBA" id="ARBA00022676"/>
    </source>
</evidence>
<feature type="transmembrane region" description="Helical" evidence="8">
    <location>
        <begin position="193"/>
        <end position="212"/>
    </location>
</feature>
<feature type="transmembrane region" description="Helical" evidence="8">
    <location>
        <begin position="113"/>
        <end position="135"/>
    </location>
</feature>